<dbReference type="PROSITE" id="PS50013">
    <property type="entry name" value="CHROMO_2"/>
    <property type="match status" value="1"/>
</dbReference>
<dbReference type="SUPFAM" id="SSF54160">
    <property type="entry name" value="Chromo domain-like"/>
    <property type="match status" value="1"/>
</dbReference>
<feature type="compositionally biased region" description="Polar residues" evidence="2">
    <location>
        <begin position="299"/>
        <end position="312"/>
    </location>
</feature>
<accession>A0AA40E8M4</accession>
<dbReference type="Proteomes" id="UP001172102">
    <property type="component" value="Unassembled WGS sequence"/>
</dbReference>
<dbReference type="Gene3D" id="2.40.50.40">
    <property type="match status" value="1"/>
</dbReference>
<dbReference type="SMART" id="SM00298">
    <property type="entry name" value="CHROMO"/>
    <property type="match status" value="1"/>
</dbReference>
<feature type="compositionally biased region" description="Acidic residues" evidence="2">
    <location>
        <begin position="396"/>
        <end position="406"/>
    </location>
</feature>
<dbReference type="EMBL" id="JAUKUA010000001">
    <property type="protein sequence ID" value="KAK0730955.1"/>
    <property type="molecule type" value="Genomic_DNA"/>
</dbReference>
<reference evidence="4" key="1">
    <citation type="submission" date="2023-06" db="EMBL/GenBank/DDBJ databases">
        <title>Genome-scale phylogeny and comparative genomics of the fungal order Sordariales.</title>
        <authorList>
            <consortium name="Lawrence Berkeley National Laboratory"/>
            <person name="Hensen N."/>
            <person name="Bonometti L."/>
            <person name="Westerberg I."/>
            <person name="Brannstrom I.O."/>
            <person name="Guillou S."/>
            <person name="Cros-Aarteil S."/>
            <person name="Calhoun S."/>
            <person name="Haridas S."/>
            <person name="Kuo A."/>
            <person name="Mondo S."/>
            <person name="Pangilinan J."/>
            <person name="Riley R."/>
            <person name="Labutti K."/>
            <person name="Andreopoulos B."/>
            <person name="Lipzen A."/>
            <person name="Chen C."/>
            <person name="Yanf M."/>
            <person name="Daum C."/>
            <person name="Ng V."/>
            <person name="Clum A."/>
            <person name="Steindorff A."/>
            <person name="Ohm R."/>
            <person name="Martin F."/>
            <person name="Silar P."/>
            <person name="Natvig D."/>
            <person name="Lalanne C."/>
            <person name="Gautier V."/>
            <person name="Ament-Velasquez S.L."/>
            <person name="Kruys A."/>
            <person name="Hutchinson M.I."/>
            <person name="Powell A.J."/>
            <person name="Barry K."/>
            <person name="Miller A.N."/>
            <person name="Grigoriev I.V."/>
            <person name="Debuchy R."/>
            <person name="Gladieux P."/>
            <person name="Thoren M.H."/>
            <person name="Johannesson H."/>
        </authorList>
    </citation>
    <scope>NUCLEOTIDE SEQUENCE</scope>
    <source>
        <strain evidence="4">SMH4607-1</strain>
    </source>
</reference>
<name>A0AA40E8M4_9PEZI</name>
<dbReference type="CDD" id="cd00024">
    <property type="entry name" value="CD_CSD"/>
    <property type="match status" value="1"/>
</dbReference>
<dbReference type="AlphaFoldDB" id="A0AA40E8M4"/>
<dbReference type="InterPro" id="IPR016197">
    <property type="entry name" value="Chromo-like_dom_sf"/>
</dbReference>
<feature type="region of interest" description="Disordered" evidence="2">
    <location>
        <begin position="503"/>
        <end position="544"/>
    </location>
</feature>
<evidence type="ECO:0000313" key="5">
    <source>
        <dbReference type="Proteomes" id="UP001172102"/>
    </source>
</evidence>
<feature type="region of interest" description="Disordered" evidence="2">
    <location>
        <begin position="297"/>
        <end position="406"/>
    </location>
</feature>
<feature type="region of interest" description="Disordered" evidence="2">
    <location>
        <begin position="159"/>
        <end position="195"/>
    </location>
</feature>
<dbReference type="InterPro" id="IPR023780">
    <property type="entry name" value="Chromo_domain"/>
</dbReference>
<evidence type="ECO:0000259" key="3">
    <source>
        <dbReference type="PROSITE" id="PS50013"/>
    </source>
</evidence>
<dbReference type="Pfam" id="PF00385">
    <property type="entry name" value="Chromo"/>
    <property type="match status" value="1"/>
</dbReference>
<feature type="region of interest" description="Disordered" evidence="2">
    <location>
        <begin position="230"/>
        <end position="254"/>
    </location>
</feature>
<evidence type="ECO:0000313" key="4">
    <source>
        <dbReference type="EMBL" id="KAK0730955.1"/>
    </source>
</evidence>
<feature type="region of interest" description="Disordered" evidence="2">
    <location>
        <begin position="121"/>
        <end position="141"/>
    </location>
</feature>
<dbReference type="InterPro" id="IPR000953">
    <property type="entry name" value="Chromo/chromo_shadow_dom"/>
</dbReference>
<feature type="compositionally biased region" description="Polar residues" evidence="2">
    <location>
        <begin position="535"/>
        <end position="544"/>
    </location>
</feature>
<feature type="domain" description="Chromo" evidence="3">
    <location>
        <begin position="410"/>
        <end position="474"/>
    </location>
</feature>
<feature type="compositionally biased region" description="Basic and acidic residues" evidence="2">
    <location>
        <begin position="366"/>
        <end position="376"/>
    </location>
</feature>
<feature type="compositionally biased region" description="Low complexity" evidence="2">
    <location>
        <begin position="230"/>
        <end position="243"/>
    </location>
</feature>
<comment type="subunit">
    <text evidence="1">Component of the NuA4 histone acetyltransferase complex.</text>
</comment>
<evidence type="ECO:0000256" key="2">
    <source>
        <dbReference type="SAM" id="MobiDB-lite"/>
    </source>
</evidence>
<evidence type="ECO:0000256" key="1">
    <source>
        <dbReference type="ARBA" id="ARBA00011353"/>
    </source>
</evidence>
<feature type="compositionally biased region" description="Acidic residues" evidence="2">
    <location>
        <begin position="177"/>
        <end position="192"/>
    </location>
</feature>
<sequence length="544" mass="60086">MMANKNITTRHKTAIEIPLPSIKRYVPGSGPPPRISLAPPHDSTAYIINQFIIPPEKDTTAITRRVLHYHIGFTDIPAAKLLIPANRVLDYVSPRELEDWEYSFFEWREEEKARLALEKKSGSVVKGPGRPGAPSKKHLGTLTPAPIAAREDALILPKHIVGPSLSTPRKRKSERMLDDEDDEETSNMESDDAAIRRQLRREGESTGLEHDTDVDIDTDSVDQVFLSYSTSAVEDSSRASSSVPIPKEPPRQSIFSTSTLIRGNGTPVKTAPVPASSSISSAPIIPHLPWAQVVGLQRPSESPHSTTSQNGHISRGVSMPKPQPTLVPSIRQSTTPIPIPTVPAAYSGPALGSSASRRKQSSSKGQVEEKPKERKERKEKKAKHDKKQDKILDTTGPEDEDDEELPDNVWVVKELLDDQYSYENGARVHKYLVNWEGNWPPDQNPTWEPAENIQDDNLIAEYRRRKKAGLLKPDKSQKTLHSFVSRTPYANVAEAFEGEIGGHANHATGGVESDLDDSDGELRVIGGTRGKEPTKNGSFKSPKF</sequence>
<comment type="caution">
    <text evidence="4">The sequence shown here is derived from an EMBL/GenBank/DDBJ whole genome shotgun (WGS) entry which is preliminary data.</text>
</comment>
<keyword evidence="5" id="KW-1185">Reference proteome</keyword>
<protein>
    <recommendedName>
        <fullName evidence="3">Chromo domain-containing protein</fullName>
    </recommendedName>
</protein>
<gene>
    <name evidence="4" type="ORF">B0H67DRAFT_631112</name>
</gene>
<proteinExistence type="predicted"/>
<dbReference type="GO" id="GO:0006338">
    <property type="term" value="P:chromatin remodeling"/>
    <property type="evidence" value="ECO:0007669"/>
    <property type="project" value="UniProtKB-ARBA"/>
</dbReference>
<organism evidence="4 5">
    <name type="scientific">Lasiosphaeris hirsuta</name>
    <dbReference type="NCBI Taxonomy" id="260670"/>
    <lineage>
        <taxon>Eukaryota</taxon>
        <taxon>Fungi</taxon>
        <taxon>Dikarya</taxon>
        <taxon>Ascomycota</taxon>
        <taxon>Pezizomycotina</taxon>
        <taxon>Sordariomycetes</taxon>
        <taxon>Sordariomycetidae</taxon>
        <taxon>Sordariales</taxon>
        <taxon>Lasiosphaeriaceae</taxon>
        <taxon>Lasiosphaeris</taxon>
    </lineage>
</organism>